<protein>
    <recommendedName>
        <fullName evidence="11">Radical SAM protein</fullName>
    </recommendedName>
</protein>
<dbReference type="CDD" id="cd21109">
    <property type="entry name" value="SPASM"/>
    <property type="match status" value="1"/>
</dbReference>
<evidence type="ECO:0000313" key="9">
    <source>
        <dbReference type="EMBL" id="KIX11021.1"/>
    </source>
</evidence>
<dbReference type="InterPro" id="IPR023885">
    <property type="entry name" value="4Fe4S-binding_SPASM_dom"/>
</dbReference>
<dbReference type="SFLD" id="SFLDS00029">
    <property type="entry name" value="Radical_SAM"/>
    <property type="match status" value="1"/>
</dbReference>
<keyword evidence="3" id="KW-0949">S-adenosyl-L-methionine</keyword>
<sequence>MTLLAKRLLIQYRDFMLRRLSPEAPPFRLWVDISSRCNLKCKACPQRMLSKNQRRDMDPAILDSLVGQIPQLAPVEVNLFHRGEPLMHEELGQWIRRFRQAGALVRLHTNASLITRQKALELVTARPEIITCSVDSLNPEAYAVARPGADLTETLAGVEHLLAARKATGEKQPKISLLLMGEHPWGDPEQARLDRLRQKGLDRAIKRNPHNWGGSVGKVQKDKAVSTCTFPWYGLAVLSDGCVTACPQDFFGQITLGWADEKSLLEIWRDRPIRSLRKAHAGKQPENYVICSECDRIRRSTFLGAPTEHLKNFLAESILTKLGTH</sequence>
<dbReference type="Gene3D" id="3.20.20.70">
    <property type="entry name" value="Aldolase class I"/>
    <property type="match status" value="1"/>
</dbReference>
<dbReference type="InterPro" id="IPR013785">
    <property type="entry name" value="Aldolase_TIM"/>
</dbReference>
<comment type="cofactor">
    <cofactor evidence="1">
        <name>[4Fe-4S] cluster</name>
        <dbReference type="ChEBI" id="CHEBI:49883"/>
    </cofactor>
</comment>
<dbReference type="SFLD" id="SFLDG01387">
    <property type="entry name" value="BtrN-like_SPASM_domain_contain"/>
    <property type="match status" value="1"/>
</dbReference>
<dbReference type="GO" id="GO:0003824">
    <property type="term" value="F:catalytic activity"/>
    <property type="evidence" value="ECO:0007669"/>
    <property type="project" value="InterPro"/>
</dbReference>
<feature type="domain" description="Radical SAM core" evidence="7">
    <location>
        <begin position="33"/>
        <end position="164"/>
    </location>
</feature>
<dbReference type="EMBL" id="AZAC01000078">
    <property type="protein sequence ID" value="KIX11021.1"/>
    <property type="molecule type" value="Genomic_DNA"/>
</dbReference>
<organism evidence="9 10">
    <name type="scientific">Dethiosulfatarculus sandiegensis</name>
    <dbReference type="NCBI Taxonomy" id="1429043"/>
    <lineage>
        <taxon>Bacteria</taxon>
        <taxon>Pseudomonadati</taxon>
        <taxon>Thermodesulfobacteriota</taxon>
        <taxon>Desulfarculia</taxon>
        <taxon>Desulfarculales</taxon>
        <taxon>Desulfarculaceae</taxon>
        <taxon>Dethiosulfatarculus</taxon>
    </lineage>
</organism>
<evidence type="ECO:0000256" key="6">
    <source>
        <dbReference type="ARBA" id="ARBA00023014"/>
    </source>
</evidence>
<dbReference type="Pfam" id="PF13186">
    <property type="entry name" value="SPASM"/>
    <property type="match status" value="1"/>
</dbReference>
<dbReference type="GO" id="GO:0051536">
    <property type="term" value="F:iron-sulfur cluster binding"/>
    <property type="evidence" value="ECO:0007669"/>
    <property type="project" value="UniProtKB-KW"/>
</dbReference>
<evidence type="ECO:0000259" key="7">
    <source>
        <dbReference type="Pfam" id="PF04055"/>
    </source>
</evidence>
<accession>A0A0D2J5R7</accession>
<dbReference type="STRING" id="1429043.X474_27240"/>
<proteinExistence type="predicted"/>
<dbReference type="AlphaFoldDB" id="A0A0D2J5R7"/>
<evidence type="ECO:0000256" key="4">
    <source>
        <dbReference type="ARBA" id="ARBA00022723"/>
    </source>
</evidence>
<dbReference type="InterPro" id="IPR058240">
    <property type="entry name" value="rSAM_sf"/>
</dbReference>
<reference evidence="9 10" key="1">
    <citation type="submission" date="2013-11" db="EMBL/GenBank/DDBJ databases">
        <title>Metagenomic analysis of a methanogenic consortium involved in long chain n-alkane degradation.</title>
        <authorList>
            <person name="Davidova I.A."/>
            <person name="Callaghan A.V."/>
            <person name="Wawrik B."/>
            <person name="Pruitt S."/>
            <person name="Marks C."/>
            <person name="Duncan K.E."/>
            <person name="Suflita J.M."/>
        </authorList>
    </citation>
    <scope>NUCLEOTIDE SEQUENCE [LARGE SCALE GENOMIC DNA]</scope>
    <source>
        <strain evidence="9 10">SPR</strain>
    </source>
</reference>
<feature type="domain" description="4Fe4S-binding SPASM" evidence="8">
    <location>
        <begin position="228"/>
        <end position="295"/>
    </location>
</feature>
<keyword evidence="6" id="KW-0411">Iron-sulfur</keyword>
<keyword evidence="5" id="KW-0408">Iron</keyword>
<dbReference type="SFLD" id="SFLDG01067">
    <property type="entry name" value="SPASM/twitch_domain_containing"/>
    <property type="match status" value="1"/>
</dbReference>
<dbReference type="InterPro" id="IPR050377">
    <property type="entry name" value="Radical_SAM_PqqE_MftC-like"/>
</dbReference>
<evidence type="ECO:0000259" key="8">
    <source>
        <dbReference type="Pfam" id="PF13186"/>
    </source>
</evidence>
<comment type="caution">
    <text evidence="9">The sequence shown here is derived from an EMBL/GenBank/DDBJ whole genome shotgun (WGS) entry which is preliminary data.</text>
</comment>
<keyword evidence="2" id="KW-0004">4Fe-4S</keyword>
<dbReference type="PANTHER" id="PTHR11228">
    <property type="entry name" value="RADICAL SAM DOMAIN PROTEIN"/>
    <property type="match status" value="1"/>
</dbReference>
<dbReference type="InterPro" id="IPR007197">
    <property type="entry name" value="rSAM"/>
</dbReference>
<evidence type="ECO:0000256" key="2">
    <source>
        <dbReference type="ARBA" id="ARBA00022485"/>
    </source>
</evidence>
<evidence type="ECO:0000313" key="10">
    <source>
        <dbReference type="Proteomes" id="UP000032233"/>
    </source>
</evidence>
<dbReference type="Proteomes" id="UP000032233">
    <property type="component" value="Unassembled WGS sequence"/>
</dbReference>
<dbReference type="RefSeq" id="WP_044352731.1">
    <property type="nucleotide sequence ID" value="NZ_AZAC01000078.1"/>
</dbReference>
<dbReference type="SUPFAM" id="SSF102114">
    <property type="entry name" value="Radical SAM enzymes"/>
    <property type="match status" value="1"/>
</dbReference>
<evidence type="ECO:0000256" key="3">
    <source>
        <dbReference type="ARBA" id="ARBA00022691"/>
    </source>
</evidence>
<dbReference type="CDD" id="cd01335">
    <property type="entry name" value="Radical_SAM"/>
    <property type="match status" value="1"/>
</dbReference>
<keyword evidence="10" id="KW-1185">Reference proteome</keyword>
<gene>
    <name evidence="9" type="ORF">X474_27240</name>
</gene>
<name>A0A0D2J5R7_9BACT</name>
<evidence type="ECO:0000256" key="1">
    <source>
        <dbReference type="ARBA" id="ARBA00001966"/>
    </source>
</evidence>
<dbReference type="PANTHER" id="PTHR11228:SF34">
    <property type="entry name" value="TUNGSTEN-CONTAINING ALDEHYDE FERREDOXIN OXIDOREDUCTASE COFACTOR MODIFYING PROTEIN"/>
    <property type="match status" value="1"/>
</dbReference>
<dbReference type="InterPro" id="IPR034391">
    <property type="entry name" value="AdoMet-like_SPASM_containing"/>
</dbReference>
<dbReference type="InParanoid" id="A0A0D2J5R7"/>
<dbReference type="GO" id="GO:0046872">
    <property type="term" value="F:metal ion binding"/>
    <property type="evidence" value="ECO:0007669"/>
    <property type="project" value="UniProtKB-KW"/>
</dbReference>
<dbReference type="Pfam" id="PF04055">
    <property type="entry name" value="Radical_SAM"/>
    <property type="match status" value="1"/>
</dbReference>
<evidence type="ECO:0008006" key="11">
    <source>
        <dbReference type="Google" id="ProtNLM"/>
    </source>
</evidence>
<dbReference type="OrthoDB" id="5414041at2"/>
<keyword evidence="4" id="KW-0479">Metal-binding</keyword>
<evidence type="ECO:0000256" key="5">
    <source>
        <dbReference type="ARBA" id="ARBA00023004"/>
    </source>
</evidence>